<dbReference type="InterPro" id="IPR021671">
    <property type="entry name" value="PD(D/E)XK_Endonuc"/>
</dbReference>
<dbReference type="EMBL" id="JALQCY010000006">
    <property type="protein sequence ID" value="MCK9795756.1"/>
    <property type="molecule type" value="Genomic_DNA"/>
</dbReference>
<protein>
    <submittedName>
        <fullName evidence="2">Group I intron-associated PD-(D/E)XK endonuclease</fullName>
    </submittedName>
</protein>
<reference evidence="2 3" key="1">
    <citation type="submission" date="2022-02" db="EMBL/GenBank/DDBJ databases">
        <title>The car tank lid bacteriome: a reservoir of bacteria with potential in bioremediation of fuel.</title>
        <authorList>
            <person name="Vidal-Verdu A."/>
            <person name="Gomez-Martinez D."/>
            <person name="Latorre-Perez A."/>
            <person name="Pereto J."/>
            <person name="Porcar M."/>
        </authorList>
    </citation>
    <scope>NUCLEOTIDE SEQUENCE [LARGE SCALE GENOMIC DNA]</scope>
    <source>
        <strain evidence="2 3">4D.3</strain>
    </source>
</reference>
<dbReference type="Gene3D" id="3.40.1350.10">
    <property type="match status" value="1"/>
</dbReference>
<comment type="caution">
    <text evidence="2">The sequence shown here is derived from an EMBL/GenBank/DDBJ whole genome shotgun (WGS) entry which is preliminary data.</text>
</comment>
<keyword evidence="2" id="KW-0540">Nuclease</keyword>
<organism evidence="2 3">
    <name type="scientific">Isoptericola peretonis</name>
    <dbReference type="NCBI Taxonomy" id="2918523"/>
    <lineage>
        <taxon>Bacteria</taxon>
        <taxon>Bacillati</taxon>
        <taxon>Actinomycetota</taxon>
        <taxon>Actinomycetes</taxon>
        <taxon>Micrococcales</taxon>
        <taxon>Promicromonosporaceae</taxon>
        <taxon>Isoptericola</taxon>
    </lineage>
</organism>
<dbReference type="Pfam" id="PF11645">
    <property type="entry name" value="PDDEXK_5"/>
    <property type="match status" value="1"/>
</dbReference>
<gene>
    <name evidence="2" type="ORF">M1843_18580</name>
</gene>
<dbReference type="Proteomes" id="UP001651050">
    <property type="component" value="Unassembled WGS sequence"/>
</dbReference>
<dbReference type="GO" id="GO:0004519">
    <property type="term" value="F:endonuclease activity"/>
    <property type="evidence" value="ECO:0007669"/>
    <property type="project" value="UniProtKB-KW"/>
</dbReference>
<keyword evidence="2" id="KW-0255">Endonuclease</keyword>
<sequence>MATHHTKDKGDLGVAKAHADLVGQGFVVLFPATEHAPFDLVAYADGRFVRLQVKYRAARAGTFTVHFRSVWNDRQGTHVKPTDKSAIDVVCIYCPETDRCYYVRPSDYAASVTLRITPSRNGQRSGVLDAARFRSLADLDASH</sequence>
<proteinExistence type="predicted"/>
<keyword evidence="3" id="KW-1185">Reference proteome</keyword>
<evidence type="ECO:0000259" key="1">
    <source>
        <dbReference type="Pfam" id="PF11645"/>
    </source>
</evidence>
<name>A0ABT0J8D3_9MICO</name>
<feature type="domain" description="PD(D/E)XK endonuclease" evidence="1">
    <location>
        <begin position="4"/>
        <end position="134"/>
    </location>
</feature>
<accession>A0ABT0J8D3</accession>
<keyword evidence="2" id="KW-0378">Hydrolase</keyword>
<dbReference type="RefSeq" id="WP_416345603.1">
    <property type="nucleotide sequence ID" value="NZ_JALQCY010000006.1"/>
</dbReference>
<evidence type="ECO:0000313" key="3">
    <source>
        <dbReference type="Proteomes" id="UP001651050"/>
    </source>
</evidence>
<evidence type="ECO:0000313" key="2">
    <source>
        <dbReference type="EMBL" id="MCK9795756.1"/>
    </source>
</evidence>
<dbReference type="InterPro" id="IPR011856">
    <property type="entry name" value="tRNA_endonuc-like_dom_sf"/>
</dbReference>